<protein>
    <recommendedName>
        <fullName evidence="4">TLC domain-containing protein</fullName>
    </recommendedName>
</protein>
<gene>
    <name evidence="2" type="ORF">FB45DRAFT_799423</name>
</gene>
<dbReference type="GO" id="GO:0005783">
    <property type="term" value="C:endoplasmic reticulum"/>
    <property type="evidence" value="ECO:0007669"/>
    <property type="project" value="TreeGrafter"/>
</dbReference>
<keyword evidence="3" id="KW-1185">Reference proteome</keyword>
<feature type="transmembrane region" description="Helical" evidence="1">
    <location>
        <begin position="20"/>
        <end position="40"/>
    </location>
</feature>
<organism evidence="2 3">
    <name type="scientific">Roridomyces roridus</name>
    <dbReference type="NCBI Taxonomy" id="1738132"/>
    <lineage>
        <taxon>Eukaryota</taxon>
        <taxon>Fungi</taxon>
        <taxon>Dikarya</taxon>
        <taxon>Basidiomycota</taxon>
        <taxon>Agaricomycotina</taxon>
        <taxon>Agaricomycetes</taxon>
        <taxon>Agaricomycetidae</taxon>
        <taxon>Agaricales</taxon>
        <taxon>Marasmiineae</taxon>
        <taxon>Mycenaceae</taxon>
        <taxon>Roridomyces</taxon>
    </lineage>
</organism>
<feature type="transmembrane region" description="Helical" evidence="1">
    <location>
        <begin position="47"/>
        <end position="67"/>
    </location>
</feature>
<dbReference type="InterPro" id="IPR050846">
    <property type="entry name" value="TLCD"/>
</dbReference>
<dbReference type="PANTHER" id="PTHR13439:SF72">
    <property type="entry name" value="TLC DOMAIN-CONTAINING PROTEIN"/>
    <property type="match status" value="1"/>
</dbReference>
<evidence type="ECO:0000313" key="3">
    <source>
        <dbReference type="Proteomes" id="UP001221142"/>
    </source>
</evidence>
<dbReference type="GO" id="GO:0055088">
    <property type="term" value="P:lipid homeostasis"/>
    <property type="evidence" value="ECO:0007669"/>
    <property type="project" value="TreeGrafter"/>
</dbReference>
<name>A0AAD7BG32_9AGAR</name>
<proteinExistence type="predicted"/>
<feature type="transmembrane region" description="Helical" evidence="1">
    <location>
        <begin position="198"/>
        <end position="217"/>
    </location>
</feature>
<feature type="transmembrane region" description="Helical" evidence="1">
    <location>
        <begin position="87"/>
        <end position="105"/>
    </location>
</feature>
<evidence type="ECO:0000256" key="1">
    <source>
        <dbReference type="SAM" id="Phobius"/>
    </source>
</evidence>
<reference evidence="2" key="1">
    <citation type="submission" date="2023-03" db="EMBL/GenBank/DDBJ databases">
        <title>Massive genome expansion in bonnet fungi (Mycena s.s.) driven by repeated elements and novel gene families across ecological guilds.</title>
        <authorList>
            <consortium name="Lawrence Berkeley National Laboratory"/>
            <person name="Harder C.B."/>
            <person name="Miyauchi S."/>
            <person name="Viragh M."/>
            <person name="Kuo A."/>
            <person name="Thoen E."/>
            <person name="Andreopoulos B."/>
            <person name="Lu D."/>
            <person name="Skrede I."/>
            <person name="Drula E."/>
            <person name="Henrissat B."/>
            <person name="Morin E."/>
            <person name="Kohler A."/>
            <person name="Barry K."/>
            <person name="LaButti K."/>
            <person name="Morin E."/>
            <person name="Salamov A."/>
            <person name="Lipzen A."/>
            <person name="Mereny Z."/>
            <person name="Hegedus B."/>
            <person name="Baldrian P."/>
            <person name="Stursova M."/>
            <person name="Weitz H."/>
            <person name="Taylor A."/>
            <person name="Grigoriev I.V."/>
            <person name="Nagy L.G."/>
            <person name="Martin F."/>
            <person name="Kauserud H."/>
        </authorList>
    </citation>
    <scope>NUCLEOTIDE SEQUENCE</scope>
    <source>
        <strain evidence="2">9284</strain>
    </source>
</reference>
<keyword evidence="1" id="KW-1133">Transmembrane helix</keyword>
<feature type="transmembrane region" description="Helical" evidence="1">
    <location>
        <begin position="110"/>
        <end position="128"/>
    </location>
</feature>
<keyword evidence="1" id="KW-0472">Membrane</keyword>
<comment type="caution">
    <text evidence="2">The sequence shown here is derived from an EMBL/GenBank/DDBJ whole genome shotgun (WGS) entry which is preliminary data.</text>
</comment>
<evidence type="ECO:0008006" key="4">
    <source>
        <dbReference type="Google" id="ProtNLM"/>
    </source>
</evidence>
<dbReference type="PANTHER" id="PTHR13439">
    <property type="entry name" value="CT120 PROTEIN"/>
    <property type="match status" value="1"/>
</dbReference>
<sequence length="350" mass="38988">MFSTPTLPDLRAALTDSDTALLLPIFVLLCLFYPLAAPFFPAERQRAWIISTLASCTMSLAAIPFIIDYLHAGLGALETRDYLSRPVNRFFQAYLAADLLMGALFYRKQVGLLTGWVHHFAYIVIVEATLRSGWYHIFCFAACMEFPTFLLGLSTLFPRTRSNIAFAVSFFATRIVLHITLMYSLALPANRPGGSLGPSLILLTAFPMHAMWFWGCLKGFARRRVARIPAAKSTSTSTTAESVVPASAKTRHVLAPDIYPDARSLARHSTMAAAGVGIMPVRWPWVWTARLDRLRRLVAARPRMGVSARIARMKPLPPIRPRAMARRMSETLISVLPSRDEMLGFVGWAN</sequence>
<evidence type="ECO:0000313" key="2">
    <source>
        <dbReference type="EMBL" id="KAJ7620199.1"/>
    </source>
</evidence>
<feature type="transmembrane region" description="Helical" evidence="1">
    <location>
        <begin position="134"/>
        <end position="157"/>
    </location>
</feature>
<feature type="transmembrane region" description="Helical" evidence="1">
    <location>
        <begin position="164"/>
        <end position="186"/>
    </location>
</feature>
<keyword evidence="1" id="KW-0812">Transmembrane</keyword>
<dbReference type="AlphaFoldDB" id="A0AAD7BG32"/>
<dbReference type="Proteomes" id="UP001221142">
    <property type="component" value="Unassembled WGS sequence"/>
</dbReference>
<dbReference type="EMBL" id="JARKIF010000017">
    <property type="protein sequence ID" value="KAJ7620199.1"/>
    <property type="molecule type" value="Genomic_DNA"/>
</dbReference>
<accession>A0AAD7BG32</accession>